<dbReference type="Gene3D" id="2.40.30.170">
    <property type="match status" value="1"/>
</dbReference>
<organism evidence="1 2">
    <name type="scientific">Pseudomonas brassicae</name>
    <dbReference type="NCBI Taxonomy" id="2708063"/>
    <lineage>
        <taxon>Bacteria</taxon>
        <taxon>Pseudomonadati</taxon>
        <taxon>Pseudomonadota</taxon>
        <taxon>Gammaproteobacteria</taxon>
        <taxon>Pseudomonadales</taxon>
        <taxon>Pseudomonadaceae</taxon>
        <taxon>Pseudomonas</taxon>
    </lineage>
</organism>
<keyword evidence="2" id="KW-1185">Reference proteome</keyword>
<sequence length="44" mass="4778">TGNFTKVVQRIPVKLTFAADNPLHGRIRPGMSVTATVDIRADGR</sequence>
<dbReference type="AlphaFoldDB" id="A0A6B3P028"/>
<dbReference type="Proteomes" id="UP000482634">
    <property type="component" value="Unassembled WGS sequence"/>
</dbReference>
<feature type="non-terminal residue" evidence="1">
    <location>
        <position position="1"/>
    </location>
</feature>
<evidence type="ECO:0000313" key="2">
    <source>
        <dbReference type="Proteomes" id="UP000482634"/>
    </source>
</evidence>
<comment type="caution">
    <text evidence="1">The sequence shown here is derived from an EMBL/GenBank/DDBJ whole genome shotgun (WGS) entry which is preliminary data.</text>
</comment>
<name>A0A6B3P028_9PSED</name>
<proteinExistence type="predicted"/>
<reference evidence="1 2" key="1">
    <citation type="submission" date="2020-02" db="EMBL/GenBank/DDBJ databases">
        <title>Broccoli isolated Pseudomonas sp.</title>
        <authorList>
            <person name="Fujikawa T."/>
            <person name="Sawada H."/>
        </authorList>
    </citation>
    <scope>NUCLEOTIDE SEQUENCE [LARGE SCALE GENOMIC DNA]</scope>
    <source>
        <strain evidence="1 2">MAFF212427</strain>
    </source>
</reference>
<gene>
    <name evidence="1" type="ORF">G3436_15975</name>
</gene>
<evidence type="ECO:0000313" key="1">
    <source>
        <dbReference type="EMBL" id="NER65094.1"/>
    </source>
</evidence>
<dbReference type="EMBL" id="JAAHBU010000227">
    <property type="protein sequence ID" value="NER65094.1"/>
    <property type="molecule type" value="Genomic_DNA"/>
</dbReference>
<accession>A0A6B3P028</accession>
<protein>
    <submittedName>
        <fullName evidence="1">HlyD family secretion protein</fullName>
    </submittedName>
</protein>